<accession>A0A4Z1NP54</accession>
<evidence type="ECO:0000256" key="7">
    <source>
        <dbReference type="ARBA" id="ARBA00022670"/>
    </source>
</evidence>
<dbReference type="InterPro" id="IPR002469">
    <property type="entry name" value="Peptidase_S9B_N"/>
</dbReference>
<evidence type="ECO:0000259" key="15">
    <source>
        <dbReference type="Pfam" id="PF00930"/>
    </source>
</evidence>
<keyword evidence="10" id="KW-0720">Serine protease</keyword>
<feature type="signal peptide" evidence="13">
    <location>
        <begin position="1"/>
        <end position="19"/>
    </location>
</feature>
<dbReference type="EC" id="3.4.14.5" evidence="4"/>
<comment type="caution">
    <text evidence="16">The sequence shown here is derived from an EMBL/GenBank/DDBJ whole genome shotgun (WGS) entry which is preliminary data.</text>
</comment>
<dbReference type="GO" id="GO:0004177">
    <property type="term" value="F:aminopeptidase activity"/>
    <property type="evidence" value="ECO:0007669"/>
    <property type="project" value="UniProtKB-KW"/>
</dbReference>
<dbReference type="EMBL" id="SNSC02000015">
    <property type="protein sequence ID" value="TID17816.1"/>
    <property type="molecule type" value="Genomic_DNA"/>
</dbReference>
<evidence type="ECO:0000256" key="6">
    <source>
        <dbReference type="ARBA" id="ARBA00022525"/>
    </source>
</evidence>
<evidence type="ECO:0000256" key="2">
    <source>
        <dbReference type="ARBA" id="ARBA00004613"/>
    </source>
</evidence>
<evidence type="ECO:0000256" key="4">
    <source>
        <dbReference type="ARBA" id="ARBA00012062"/>
    </source>
</evidence>
<evidence type="ECO:0000256" key="11">
    <source>
        <dbReference type="ARBA" id="ARBA00023180"/>
    </source>
</evidence>
<dbReference type="SUPFAM" id="SSF82171">
    <property type="entry name" value="DPP6 N-terminal domain-like"/>
    <property type="match status" value="1"/>
</dbReference>
<proteinExistence type="inferred from homology"/>
<dbReference type="SUPFAM" id="SSF53474">
    <property type="entry name" value="alpha/beta-Hydrolases"/>
    <property type="match status" value="1"/>
</dbReference>
<evidence type="ECO:0000256" key="3">
    <source>
        <dbReference type="ARBA" id="ARBA00006150"/>
    </source>
</evidence>
<keyword evidence="17" id="KW-1185">Reference proteome</keyword>
<dbReference type="GO" id="GO:0008239">
    <property type="term" value="F:dipeptidyl-peptidase activity"/>
    <property type="evidence" value="ECO:0007669"/>
    <property type="project" value="UniProtKB-EC"/>
</dbReference>
<feature type="domain" description="Peptidase S9 prolyl oligopeptidase catalytic" evidence="14">
    <location>
        <begin position="587"/>
        <end position="776"/>
    </location>
</feature>
<gene>
    <name evidence="16" type="ORF">E6O75_ATG10461</name>
</gene>
<evidence type="ECO:0000313" key="16">
    <source>
        <dbReference type="EMBL" id="TID17816.1"/>
    </source>
</evidence>
<feature type="domain" description="Dipeptidylpeptidase IV N-terminal" evidence="15">
    <location>
        <begin position="106"/>
        <end position="487"/>
    </location>
</feature>
<dbReference type="Pfam" id="PF00930">
    <property type="entry name" value="DPPIV_N"/>
    <property type="match status" value="1"/>
</dbReference>
<sequence>MLFLFFGYLAIWFAGLGCAAVQPIVRPPHQPTSNGTKPLTFNQTIVGELRPEGKGFNWVTNSSQDGLHVTVATAGLILEDVVTEKQTILVPDAKLPKGIREFWFNSKLTKILYATNDLKQYRHSYFADYFVQDVKSGDIVPLVADQKQDIQYAVWSGNVKENTIAYVRGNNIYIWKDGKTTQVTRNGGPDMFNGVPDWVYEEEILENNFALWFNEAGDRLAYLSINETGVQTFTVLYYMNQSNPKASIATPYPRKLDIRYPKVGTTNPTAKLSLLNVNWGQAGPQPLVIDVNTKTSFEPDNCIIGEVKWLGDRLAARVLNRVQNVSKLFLYDTRDNSTKVIRSEDGGVGWIDNTKTMQYLGVIAQSNQSDVSGKNGCCEEYFLDRTDLSNWNHYYLYPTKFDKNDPIPVTSGNFDIRKVLHVDKENQLIYYSSTETHPTESHLYMVSYRTWERTNITDTSKPGYYSAYFTPGSKYVVINYEGPNIPYQELYAVGDLKNPVKNPIRIITSNQKLKNQLKEYKLPKIRYADLKHPSGWNLSAMLRYPTNFNPEKKYPVILVPYGGPSFQEVTKRMASFDFKTWLAADPDLQYFTYTVDNRGTAFRGRAFQQQIAHHMGEFEAEDQVWAASQLALHNKFIDKNKIAIWGWSHGAYISAKAVELDSGVISLAVISAPVTDFRLYDSMWTERYMGLLSTNSANYTKTAVRNVAGFKNIAGGVLMQHGLGDDNVHFQNSAALVDLLMGAGIGPDKLQASYFTDSDHDIRYNRQKRYVYKQIAERLWQEKIRVVGNNTSPPHGWLRVVTEDSGSGVFSEGFEVVRDGGEGKSWNTTDDGTLMKGTREYEERFDAFVRKLS</sequence>
<dbReference type="STRING" id="86259.A0A4Z1NP54"/>
<keyword evidence="11" id="KW-0325">Glycoprotein</keyword>
<keyword evidence="7" id="KW-0645">Protease</keyword>
<keyword evidence="6" id="KW-0964">Secreted</keyword>
<dbReference type="AlphaFoldDB" id="A0A4Z1NP54"/>
<organism evidence="16 17">
    <name type="scientific">Venturia nashicola</name>
    <dbReference type="NCBI Taxonomy" id="86259"/>
    <lineage>
        <taxon>Eukaryota</taxon>
        <taxon>Fungi</taxon>
        <taxon>Dikarya</taxon>
        <taxon>Ascomycota</taxon>
        <taxon>Pezizomycotina</taxon>
        <taxon>Dothideomycetes</taxon>
        <taxon>Pleosporomycetidae</taxon>
        <taxon>Venturiales</taxon>
        <taxon>Venturiaceae</taxon>
        <taxon>Venturia</taxon>
    </lineage>
</organism>
<keyword evidence="9" id="KW-0378">Hydrolase</keyword>
<dbReference type="InterPro" id="IPR029058">
    <property type="entry name" value="AB_hydrolase_fold"/>
</dbReference>
<dbReference type="PANTHER" id="PTHR11731">
    <property type="entry name" value="PROTEASE FAMILY S9B,C DIPEPTIDYL-PEPTIDASE IV-RELATED"/>
    <property type="match status" value="1"/>
</dbReference>
<evidence type="ECO:0000256" key="10">
    <source>
        <dbReference type="ARBA" id="ARBA00022825"/>
    </source>
</evidence>
<evidence type="ECO:0000256" key="13">
    <source>
        <dbReference type="SAM" id="SignalP"/>
    </source>
</evidence>
<keyword evidence="8 13" id="KW-0732">Signal</keyword>
<dbReference type="InterPro" id="IPR001375">
    <property type="entry name" value="Peptidase_S9_cat"/>
</dbReference>
<dbReference type="Gene3D" id="3.40.50.1820">
    <property type="entry name" value="alpha/beta hydrolase"/>
    <property type="match status" value="1"/>
</dbReference>
<protein>
    <recommendedName>
        <fullName evidence="4">dipeptidyl-peptidase IV</fullName>
        <ecNumber evidence="4">3.4.14.5</ecNumber>
    </recommendedName>
    <alternativeName>
        <fullName evidence="12">Dipeptidyl peptidase IV</fullName>
    </alternativeName>
</protein>
<evidence type="ECO:0000256" key="8">
    <source>
        <dbReference type="ARBA" id="ARBA00022729"/>
    </source>
</evidence>
<dbReference type="GO" id="GO:0008236">
    <property type="term" value="F:serine-type peptidase activity"/>
    <property type="evidence" value="ECO:0007669"/>
    <property type="project" value="UniProtKB-KW"/>
</dbReference>
<evidence type="ECO:0000256" key="5">
    <source>
        <dbReference type="ARBA" id="ARBA00022438"/>
    </source>
</evidence>
<name>A0A4Z1NP54_9PEZI</name>
<feature type="chain" id="PRO_5021507700" description="dipeptidyl-peptidase IV" evidence="13">
    <location>
        <begin position="20"/>
        <end position="853"/>
    </location>
</feature>
<reference evidence="16 17" key="1">
    <citation type="submission" date="2019-04" db="EMBL/GenBank/DDBJ databases">
        <title>High contiguity whole genome sequence and gene annotation resource for two Venturia nashicola isolates.</title>
        <authorList>
            <person name="Prokchorchik M."/>
            <person name="Won K."/>
            <person name="Lee Y."/>
            <person name="Choi E.D."/>
            <person name="Segonzac C."/>
            <person name="Sohn K.H."/>
        </authorList>
    </citation>
    <scope>NUCLEOTIDE SEQUENCE [LARGE SCALE GENOMIC DNA]</scope>
    <source>
        <strain evidence="16 17">PRI2</strain>
    </source>
</reference>
<evidence type="ECO:0000256" key="12">
    <source>
        <dbReference type="ARBA" id="ARBA00030567"/>
    </source>
</evidence>
<dbReference type="Pfam" id="PF00326">
    <property type="entry name" value="Peptidase_S9"/>
    <property type="match status" value="1"/>
</dbReference>
<keyword evidence="5" id="KW-0031">Aminopeptidase</keyword>
<evidence type="ECO:0000313" key="17">
    <source>
        <dbReference type="Proteomes" id="UP000298493"/>
    </source>
</evidence>
<dbReference type="PANTHER" id="PTHR11731:SF162">
    <property type="entry name" value="DIPEPTIDYL PEPTIDASE 4-RELATED"/>
    <property type="match status" value="1"/>
</dbReference>
<dbReference type="GO" id="GO:0005886">
    <property type="term" value="C:plasma membrane"/>
    <property type="evidence" value="ECO:0007669"/>
    <property type="project" value="TreeGrafter"/>
</dbReference>
<evidence type="ECO:0000256" key="1">
    <source>
        <dbReference type="ARBA" id="ARBA00001257"/>
    </source>
</evidence>
<comment type="catalytic activity">
    <reaction evidence="1">
        <text>Release of an N-terminal dipeptide, Xaa-Yaa-|-Zaa-, from a polypeptide, preferentially when Yaa is Pro, provided Zaa is neither Pro nor hydroxyproline.</text>
        <dbReference type="EC" id="3.4.14.5"/>
    </reaction>
</comment>
<dbReference type="Gene3D" id="2.140.10.30">
    <property type="entry name" value="Dipeptidylpeptidase IV, N-terminal domain"/>
    <property type="match status" value="1"/>
</dbReference>
<dbReference type="GO" id="GO:0005576">
    <property type="term" value="C:extracellular region"/>
    <property type="evidence" value="ECO:0007669"/>
    <property type="project" value="UniProtKB-SubCell"/>
</dbReference>
<evidence type="ECO:0000259" key="14">
    <source>
        <dbReference type="Pfam" id="PF00326"/>
    </source>
</evidence>
<evidence type="ECO:0000256" key="9">
    <source>
        <dbReference type="ARBA" id="ARBA00022801"/>
    </source>
</evidence>
<dbReference type="Proteomes" id="UP000298493">
    <property type="component" value="Unassembled WGS sequence"/>
</dbReference>
<dbReference type="GO" id="GO:0006508">
    <property type="term" value="P:proteolysis"/>
    <property type="evidence" value="ECO:0007669"/>
    <property type="project" value="UniProtKB-KW"/>
</dbReference>
<dbReference type="InterPro" id="IPR050278">
    <property type="entry name" value="Serine_Prot_S9B/DPPIV"/>
</dbReference>
<comment type="similarity">
    <text evidence="3">Belongs to the peptidase S9B family.</text>
</comment>
<comment type="subcellular location">
    <subcellularLocation>
        <location evidence="2">Secreted</location>
    </subcellularLocation>
</comment>